<dbReference type="InterPro" id="IPR036390">
    <property type="entry name" value="WH_DNA-bd_sf"/>
</dbReference>
<keyword evidence="5" id="KW-0378">Hydrolase</keyword>
<dbReference type="InterPro" id="IPR013783">
    <property type="entry name" value="Ig-like_fold"/>
</dbReference>
<evidence type="ECO:0000256" key="3">
    <source>
        <dbReference type="ARBA" id="ARBA00012593"/>
    </source>
</evidence>
<dbReference type="Pfam" id="PF00723">
    <property type="entry name" value="Glyco_hydro_15"/>
    <property type="match status" value="1"/>
</dbReference>
<protein>
    <recommendedName>
        <fullName evidence="3">glucan 1,4-alpha-glucosidase</fullName>
        <ecNumber evidence="3">3.2.1.3</ecNumber>
    </recommendedName>
    <alternativeName>
        <fullName evidence="12">1,4-alpha-D-glucan glucohydrolase</fullName>
    </alternativeName>
    <alternativeName>
        <fullName evidence="11">Glucan 1,4-alpha-glucosidase</fullName>
    </alternativeName>
</protein>
<dbReference type="Gene3D" id="2.60.40.10">
    <property type="entry name" value="Immunoglobulins"/>
    <property type="match status" value="1"/>
</dbReference>
<dbReference type="EMBL" id="CAJMWS010000189">
    <property type="protein sequence ID" value="CAE6376311.1"/>
    <property type="molecule type" value="Genomic_DNA"/>
</dbReference>
<proteinExistence type="inferred from homology"/>
<keyword evidence="4 15" id="KW-0732">Signal</keyword>
<reference evidence="18" key="1">
    <citation type="submission" date="2021-01" db="EMBL/GenBank/DDBJ databases">
        <authorList>
            <person name="Kaushik A."/>
        </authorList>
    </citation>
    <scope>NUCLEOTIDE SEQUENCE</scope>
    <source>
        <strain evidence="18">AG1-1C</strain>
    </source>
</reference>
<keyword evidence="10" id="KW-0624">Polysaccharide degradation</keyword>
<feature type="region of interest" description="Disordered" evidence="14">
    <location>
        <begin position="809"/>
        <end position="828"/>
    </location>
</feature>
<evidence type="ECO:0000256" key="8">
    <source>
        <dbReference type="ARBA" id="ARBA00023277"/>
    </source>
</evidence>
<dbReference type="PROSITE" id="PS00820">
    <property type="entry name" value="GLUCOAMYLASE"/>
    <property type="match status" value="1"/>
</dbReference>
<comment type="similarity">
    <text evidence="2">Belongs to the glycosyl hydrolase 15 family.</text>
</comment>
<dbReference type="GO" id="GO:0004339">
    <property type="term" value="F:glucan 1,4-alpha-glucosidase activity"/>
    <property type="evidence" value="ECO:0007669"/>
    <property type="project" value="UniProtKB-EC"/>
</dbReference>
<evidence type="ECO:0000259" key="17">
    <source>
        <dbReference type="PROSITE" id="PS51166"/>
    </source>
</evidence>
<evidence type="ECO:0000256" key="2">
    <source>
        <dbReference type="ARBA" id="ARBA00006188"/>
    </source>
</evidence>
<keyword evidence="7" id="KW-0325">Glycoprotein</keyword>
<accession>A0A8H2WIG1</accession>
<feature type="domain" description="HTH La-type RNA-binding" evidence="16">
    <location>
        <begin position="951"/>
        <end position="1040"/>
    </location>
</feature>
<evidence type="ECO:0000256" key="15">
    <source>
        <dbReference type="SAM" id="SignalP"/>
    </source>
</evidence>
<evidence type="ECO:0000256" key="9">
    <source>
        <dbReference type="ARBA" id="ARBA00023295"/>
    </source>
</evidence>
<feature type="compositionally biased region" description="Basic and acidic residues" evidence="14">
    <location>
        <begin position="704"/>
        <end position="717"/>
    </location>
</feature>
<dbReference type="AlphaFoldDB" id="A0A8H2WIG1"/>
<dbReference type="InterPro" id="IPR002044">
    <property type="entry name" value="CBM20"/>
</dbReference>
<feature type="chain" id="PRO_5034575595" description="glucan 1,4-alpha-glucosidase" evidence="15">
    <location>
        <begin position="28"/>
        <end position="1087"/>
    </location>
</feature>
<keyword evidence="9" id="KW-0326">Glycosidase</keyword>
<dbReference type="InterPro" id="IPR036388">
    <property type="entry name" value="WH-like_DNA-bd_sf"/>
</dbReference>
<feature type="domain" description="CBM20" evidence="17">
    <location>
        <begin position="478"/>
        <end position="580"/>
    </location>
</feature>
<feature type="compositionally biased region" description="Low complexity" evidence="14">
    <location>
        <begin position="724"/>
        <end position="737"/>
    </location>
</feature>
<comment type="caution">
    <text evidence="18">The sequence shown here is derived from an EMBL/GenBank/DDBJ whole genome shotgun (WGS) entry which is preliminary data.</text>
</comment>
<comment type="catalytic activity">
    <reaction evidence="1">
        <text>Hydrolysis of terminal (1-&gt;4)-linked alpha-D-glucose residues successively from non-reducing ends of the chains with release of beta-D-glucose.</text>
        <dbReference type="EC" id="3.2.1.3"/>
    </reaction>
</comment>
<dbReference type="GO" id="GO:0000272">
    <property type="term" value="P:polysaccharide catabolic process"/>
    <property type="evidence" value="ECO:0007669"/>
    <property type="project" value="UniProtKB-KW"/>
</dbReference>
<dbReference type="InterPro" id="IPR006630">
    <property type="entry name" value="La_HTH"/>
</dbReference>
<dbReference type="CDD" id="cd07323">
    <property type="entry name" value="LAM"/>
    <property type="match status" value="1"/>
</dbReference>
<evidence type="ECO:0000313" key="18">
    <source>
        <dbReference type="EMBL" id="CAE6376311.1"/>
    </source>
</evidence>
<dbReference type="SUPFAM" id="SSF46785">
    <property type="entry name" value="Winged helix' DNA-binding domain"/>
    <property type="match status" value="1"/>
</dbReference>
<evidence type="ECO:0000256" key="13">
    <source>
        <dbReference type="PROSITE-ProRule" id="PRU00332"/>
    </source>
</evidence>
<feature type="region of interest" description="Disordered" evidence="14">
    <location>
        <begin position="677"/>
        <end position="799"/>
    </location>
</feature>
<evidence type="ECO:0000256" key="6">
    <source>
        <dbReference type="ARBA" id="ARBA00022884"/>
    </source>
</evidence>
<feature type="compositionally biased region" description="Low complexity" evidence="14">
    <location>
        <begin position="591"/>
        <end position="619"/>
    </location>
</feature>
<dbReference type="InterPro" id="IPR000165">
    <property type="entry name" value="Glucoamylase"/>
</dbReference>
<dbReference type="InterPro" id="IPR008928">
    <property type="entry name" value="6-hairpin_glycosidase_sf"/>
</dbReference>
<dbReference type="SMART" id="SM01065">
    <property type="entry name" value="CBM_2"/>
    <property type="match status" value="1"/>
</dbReference>
<dbReference type="EC" id="3.2.1.3" evidence="3"/>
<dbReference type="FunFam" id="1.50.10.10:FF:000018">
    <property type="entry name" value="Glucoamylase"/>
    <property type="match status" value="1"/>
</dbReference>
<dbReference type="SUPFAM" id="SSF49452">
    <property type="entry name" value="Starch-binding domain-like"/>
    <property type="match status" value="1"/>
</dbReference>
<dbReference type="PANTHER" id="PTHR31616:SF12">
    <property type="entry name" value="GLUCOAMYLASE"/>
    <property type="match status" value="1"/>
</dbReference>
<evidence type="ECO:0000313" key="19">
    <source>
        <dbReference type="Proteomes" id="UP000663846"/>
    </source>
</evidence>
<sequence length="1087" mass="118820">MRFALLAFASSALGLSVPTWPSTGVDAFQASQYPISKAGILANIGPNGSKDQGAYKGVVIASPSKEDPDYVYTWTRDSALVYKLLVDQYISGRDNSLLQGIYDWIASQTRLQQVANPSGTVSAGGLGEPKFHINETEFTGSWGRPQRDGPALRATTFITFANDQLAKNKKSYVQSIWPAIQLDLDYVAQFWNASGYDLWEEVYGSSFFTLAASHRSLRQGATLATKLGYASLAKKYTAQAVNVLCFLQSFWDPTQSYVISNINSANGRTGLDVNSILTSVHNFDPEAECDVDTFQPCSDRALRNHKAVVDSFRSIYVINGNYSKSEAVAVGRYAEDVYYNGNPWYLATFAAAEQLYYATYQWLKLGKIQVTSLSLPFFQQIYPSAKVGSYSVVSKDGLGILIAVRKYADQFVLVNKRFLGPNGGLAEQFDRATGKPTSAVDLTWSYASAITAFDARSFKLPDSWGAKGLNPPSGTCQSQPIPKVPVTFNLVSDFQNAYVVGQLAELGVWDPAKAVELKGTSPNWSVTLNLPIASTFEFKFIRKNADGSIWWESDPNLSQPPPPERSSRSASSVLHNRYSKQPQVVDLYMVSSESSPSTPSTMTSATTFSNDNSDSNKSNGWTDQSADFPTLHDSNLTSKSAANTRSSSLNAGEDKDDQPAPLSKKKWVPIPAAEMQAALDQARPPRSHSHSNSRTSSRRNSPGELRRGRRLPEDTNRRRPGFNTPSTTATPAYTQPTTPAPPLIKRKSPRLSGPVTAVRPIPTTSTLTRFGTIDRPASPPPDSEPHTDLRPKQPGRFGVSVGVPLAERLSRRKAAQRPTSTFNDIEDDWTGDGRWNFGVIGTFDRRAPLPRVPQQAHGSTIHSPRARGARGRGGMSRGYRGRGGGGAYGYRGSPADSEYAILPPGPPMGPYNPYEFHPWYMPAVPPMWVPYAPPQPAPTGAPMPMPITQLPYPVDGLRYYVLGQVEYYFSIQNMCQDLYLRQQMDTQGWIPISTIASFNRLRKLTTDLAIVRETMQMSSIVEVSPDGEKARMSYGGWAQFVLPSTQGGDGDGELLGARGGDGVPGVEEASALGLVGVEQTQGEEQVE</sequence>
<dbReference type="InterPro" id="IPR013784">
    <property type="entry name" value="Carb-bd-like_fold"/>
</dbReference>
<evidence type="ECO:0000256" key="5">
    <source>
        <dbReference type="ARBA" id="ARBA00022801"/>
    </source>
</evidence>
<dbReference type="PROSITE" id="PS51166">
    <property type="entry name" value="CBM20"/>
    <property type="match status" value="1"/>
</dbReference>
<dbReference type="SUPFAM" id="SSF48208">
    <property type="entry name" value="Six-hairpin glycosidases"/>
    <property type="match status" value="1"/>
</dbReference>
<dbReference type="InterPro" id="IPR011613">
    <property type="entry name" value="GH15-like"/>
</dbReference>
<dbReference type="Pfam" id="PF05383">
    <property type="entry name" value="La"/>
    <property type="match status" value="1"/>
</dbReference>
<dbReference type="PROSITE" id="PS50961">
    <property type="entry name" value="HTH_LA"/>
    <property type="match status" value="1"/>
</dbReference>
<dbReference type="Gene3D" id="1.10.10.10">
    <property type="entry name" value="Winged helix-like DNA-binding domain superfamily/Winged helix DNA-binding domain"/>
    <property type="match status" value="1"/>
</dbReference>
<evidence type="ECO:0000256" key="11">
    <source>
        <dbReference type="ARBA" id="ARBA00033442"/>
    </source>
</evidence>
<feature type="signal peptide" evidence="15">
    <location>
        <begin position="1"/>
        <end position="27"/>
    </location>
</feature>
<evidence type="ECO:0000256" key="7">
    <source>
        <dbReference type="ARBA" id="ARBA00023180"/>
    </source>
</evidence>
<feature type="region of interest" description="Disordered" evidence="14">
    <location>
        <begin position="591"/>
        <end position="663"/>
    </location>
</feature>
<dbReference type="Gene3D" id="1.50.10.10">
    <property type="match status" value="1"/>
</dbReference>
<feature type="compositionally biased region" description="Gly residues" evidence="14">
    <location>
        <begin position="871"/>
        <end position="887"/>
    </location>
</feature>
<dbReference type="PANTHER" id="PTHR31616">
    <property type="entry name" value="TREHALASE"/>
    <property type="match status" value="1"/>
</dbReference>
<feature type="compositionally biased region" description="Polar residues" evidence="14">
    <location>
        <begin position="620"/>
        <end position="650"/>
    </location>
</feature>
<keyword evidence="6 13" id="KW-0694">RNA-binding</keyword>
<organism evidence="18 19">
    <name type="scientific">Rhizoctonia solani</name>
    <dbReference type="NCBI Taxonomy" id="456999"/>
    <lineage>
        <taxon>Eukaryota</taxon>
        <taxon>Fungi</taxon>
        <taxon>Dikarya</taxon>
        <taxon>Basidiomycota</taxon>
        <taxon>Agaricomycotina</taxon>
        <taxon>Agaricomycetes</taxon>
        <taxon>Cantharellales</taxon>
        <taxon>Ceratobasidiaceae</taxon>
        <taxon>Rhizoctonia</taxon>
    </lineage>
</organism>
<dbReference type="GO" id="GO:2001070">
    <property type="term" value="F:starch binding"/>
    <property type="evidence" value="ECO:0007669"/>
    <property type="project" value="InterPro"/>
</dbReference>
<dbReference type="InterPro" id="IPR012341">
    <property type="entry name" value="6hp_glycosidase-like_sf"/>
</dbReference>
<feature type="region of interest" description="Disordered" evidence="14">
    <location>
        <begin position="851"/>
        <end position="887"/>
    </location>
</feature>
<evidence type="ECO:0000256" key="10">
    <source>
        <dbReference type="ARBA" id="ARBA00023326"/>
    </source>
</evidence>
<evidence type="ECO:0000259" key="16">
    <source>
        <dbReference type="PROSITE" id="PS50961"/>
    </source>
</evidence>
<evidence type="ECO:0000256" key="14">
    <source>
        <dbReference type="SAM" id="MobiDB-lite"/>
    </source>
</evidence>
<evidence type="ECO:0000256" key="4">
    <source>
        <dbReference type="ARBA" id="ARBA00022729"/>
    </source>
</evidence>
<feature type="compositionally biased region" description="Low complexity" evidence="14">
    <location>
        <begin position="692"/>
        <end position="702"/>
    </location>
</feature>
<feature type="region of interest" description="Disordered" evidence="14">
    <location>
        <begin position="552"/>
        <end position="574"/>
    </location>
</feature>
<name>A0A8H2WIG1_9AGAM</name>
<evidence type="ECO:0000256" key="1">
    <source>
        <dbReference type="ARBA" id="ARBA00001863"/>
    </source>
</evidence>
<dbReference type="SMART" id="SM00715">
    <property type="entry name" value="LA"/>
    <property type="match status" value="1"/>
</dbReference>
<dbReference type="GO" id="GO:0000324">
    <property type="term" value="C:fungal-type vacuole"/>
    <property type="evidence" value="ECO:0007669"/>
    <property type="project" value="TreeGrafter"/>
</dbReference>
<dbReference type="Proteomes" id="UP000663846">
    <property type="component" value="Unassembled WGS sequence"/>
</dbReference>
<dbReference type="GO" id="GO:0003723">
    <property type="term" value="F:RNA binding"/>
    <property type="evidence" value="ECO:0007669"/>
    <property type="project" value="UniProtKB-UniRule"/>
</dbReference>
<dbReference type="PRINTS" id="PR00736">
    <property type="entry name" value="GLHYDRLASE15"/>
</dbReference>
<evidence type="ECO:0000256" key="12">
    <source>
        <dbReference type="ARBA" id="ARBA00033473"/>
    </source>
</evidence>
<keyword evidence="8" id="KW-0119">Carbohydrate metabolism</keyword>
<dbReference type="Pfam" id="PF00686">
    <property type="entry name" value="CBM_20"/>
    <property type="match status" value="1"/>
</dbReference>
<dbReference type="InterPro" id="IPR046966">
    <property type="entry name" value="Glucoamylase_active_site"/>
</dbReference>
<gene>
    <name evidence="18" type="ORF">RDB_LOCUS30007</name>
</gene>